<dbReference type="RefSeq" id="WP_254759584.1">
    <property type="nucleotide sequence ID" value="NZ_JANCLT010000007.1"/>
</dbReference>
<dbReference type="InterPro" id="IPR024775">
    <property type="entry name" value="DinB-like"/>
</dbReference>
<feature type="domain" description="DinB-like" evidence="1">
    <location>
        <begin position="14"/>
        <end position="144"/>
    </location>
</feature>
<dbReference type="Proteomes" id="UP001156102">
    <property type="component" value="Unassembled WGS sequence"/>
</dbReference>
<organism evidence="2 3">
    <name type="scientific">Ectobacillus ponti</name>
    <dbReference type="NCBI Taxonomy" id="2961894"/>
    <lineage>
        <taxon>Bacteria</taxon>
        <taxon>Bacillati</taxon>
        <taxon>Bacillota</taxon>
        <taxon>Bacilli</taxon>
        <taxon>Bacillales</taxon>
        <taxon>Bacillaceae</taxon>
        <taxon>Ectobacillus</taxon>
    </lineage>
</organism>
<dbReference type="EMBL" id="JANCLT010000007">
    <property type="protein sequence ID" value="MCP8969662.1"/>
    <property type="molecule type" value="Genomic_DNA"/>
</dbReference>
<sequence>MRNLVEEYKKGYVSLVETVAGLSPEILSFKPSETAWSVHEILIHLADAESIGIQRMKKILAEDNPLLTAYDQDAFASILSYKDQDYKLALEIIKLLRKSFAFVLEALPAEAWDRTGVHVERGKVTLEELLGGYVDHLKGHIAQIHRNLDAYRALRLVQQ</sequence>
<dbReference type="Pfam" id="PF12867">
    <property type="entry name" value="DinB_2"/>
    <property type="match status" value="1"/>
</dbReference>
<keyword evidence="3" id="KW-1185">Reference proteome</keyword>
<proteinExistence type="predicted"/>
<evidence type="ECO:0000259" key="1">
    <source>
        <dbReference type="Pfam" id="PF12867"/>
    </source>
</evidence>
<name>A0AA41X6F4_9BACI</name>
<comment type="caution">
    <text evidence="2">The sequence shown here is derived from an EMBL/GenBank/DDBJ whole genome shotgun (WGS) entry which is preliminary data.</text>
</comment>
<dbReference type="SUPFAM" id="SSF109854">
    <property type="entry name" value="DinB/YfiT-like putative metalloenzymes"/>
    <property type="match status" value="1"/>
</dbReference>
<dbReference type="AlphaFoldDB" id="A0AA41X6F4"/>
<protein>
    <submittedName>
        <fullName evidence="2">DinB family protein</fullName>
    </submittedName>
</protein>
<dbReference type="InterPro" id="IPR034660">
    <property type="entry name" value="DinB/YfiT-like"/>
</dbReference>
<evidence type="ECO:0000313" key="2">
    <source>
        <dbReference type="EMBL" id="MCP8969662.1"/>
    </source>
</evidence>
<evidence type="ECO:0000313" key="3">
    <source>
        <dbReference type="Proteomes" id="UP001156102"/>
    </source>
</evidence>
<reference evidence="2" key="1">
    <citation type="submission" date="2022-07" db="EMBL/GenBank/DDBJ databases">
        <authorList>
            <person name="Li W.-J."/>
            <person name="Deng Q.-Q."/>
        </authorList>
    </citation>
    <scope>NUCLEOTIDE SEQUENCE</scope>
    <source>
        <strain evidence="2">SYSU M60031</strain>
    </source>
</reference>
<gene>
    <name evidence="2" type="ORF">NK662_14115</name>
</gene>
<accession>A0AA41X6F4</accession>
<dbReference type="Gene3D" id="1.20.120.450">
    <property type="entry name" value="dinb family like domain"/>
    <property type="match status" value="1"/>
</dbReference>